<evidence type="ECO:0000313" key="3">
    <source>
        <dbReference type="Proteomes" id="UP000299102"/>
    </source>
</evidence>
<dbReference type="Proteomes" id="UP000299102">
    <property type="component" value="Unassembled WGS sequence"/>
</dbReference>
<evidence type="ECO:0000313" key="2">
    <source>
        <dbReference type="EMBL" id="GBP12093.1"/>
    </source>
</evidence>
<accession>A0A4C1TC38</accession>
<dbReference type="EMBL" id="BGZK01000049">
    <property type="protein sequence ID" value="GBP12093.1"/>
    <property type="molecule type" value="Genomic_DNA"/>
</dbReference>
<sequence length="308" mass="34688">MHFINKRNYSKSLQGQGNAGARVARQILRKGATSTRTFIYATKTTEQRAPGTVDRKKQRRRRPAAGGACLGIVYGLRIFAARQSAGRSFNRPCIWELCGRYSITKLIPPYERLRPGGTCYASCANAERAERQSLDEIATGESIEQSSKDHQIDEEKLRSVASIYLNLIDTRGFLYKNELFSHRTRFRDRGSLPSVTKTVQNLSKLVEREGSNGAEIPLRRPDGFEAKTTTGPIYTHCRGFICLRALCPSHRRKKIQWRAPYVTALYVKRLPGVQYTTSQEVRSRPLCIFFYGALLADGGTAVTESRAE</sequence>
<name>A0A4C1TC38_EUMVA</name>
<reference evidence="2 3" key="1">
    <citation type="journal article" date="2019" name="Commun. Biol.">
        <title>The bagworm genome reveals a unique fibroin gene that provides high tensile strength.</title>
        <authorList>
            <person name="Kono N."/>
            <person name="Nakamura H."/>
            <person name="Ohtoshi R."/>
            <person name="Tomita M."/>
            <person name="Numata K."/>
            <person name="Arakawa K."/>
        </authorList>
    </citation>
    <scope>NUCLEOTIDE SEQUENCE [LARGE SCALE GENOMIC DNA]</scope>
</reference>
<keyword evidence="1" id="KW-0812">Transmembrane</keyword>
<protein>
    <submittedName>
        <fullName evidence="2">Uncharacterized protein</fullName>
    </submittedName>
</protein>
<evidence type="ECO:0000256" key="1">
    <source>
        <dbReference type="SAM" id="Phobius"/>
    </source>
</evidence>
<keyword evidence="1" id="KW-1133">Transmembrane helix</keyword>
<gene>
    <name evidence="2" type="ORF">EVAR_5920_1</name>
</gene>
<feature type="transmembrane region" description="Helical" evidence="1">
    <location>
        <begin position="64"/>
        <end position="81"/>
    </location>
</feature>
<dbReference type="AlphaFoldDB" id="A0A4C1TC38"/>
<comment type="caution">
    <text evidence="2">The sequence shown here is derived from an EMBL/GenBank/DDBJ whole genome shotgun (WGS) entry which is preliminary data.</text>
</comment>
<proteinExistence type="predicted"/>
<keyword evidence="1" id="KW-0472">Membrane</keyword>
<organism evidence="2 3">
    <name type="scientific">Eumeta variegata</name>
    <name type="common">Bagworm moth</name>
    <name type="synonym">Eumeta japonica</name>
    <dbReference type="NCBI Taxonomy" id="151549"/>
    <lineage>
        <taxon>Eukaryota</taxon>
        <taxon>Metazoa</taxon>
        <taxon>Ecdysozoa</taxon>
        <taxon>Arthropoda</taxon>
        <taxon>Hexapoda</taxon>
        <taxon>Insecta</taxon>
        <taxon>Pterygota</taxon>
        <taxon>Neoptera</taxon>
        <taxon>Endopterygota</taxon>
        <taxon>Lepidoptera</taxon>
        <taxon>Glossata</taxon>
        <taxon>Ditrysia</taxon>
        <taxon>Tineoidea</taxon>
        <taxon>Psychidae</taxon>
        <taxon>Oiketicinae</taxon>
        <taxon>Eumeta</taxon>
    </lineage>
</organism>
<keyword evidence="3" id="KW-1185">Reference proteome</keyword>